<name>A0AAT9GBC8_9RICK</name>
<sequence>MVASYSVLKRYALAYIKKSGSNSDVKEFLQFCNTQNTTNWSEENFKNAYEKFTHPNSSNRHDTGSRNDQYNAGNNAQPTGSQITHIHVHNRGLDFWDYLLLQCWMDSLFGGRGHTTVNNITNINNGNTTHQGRKENKKESEDSRKLLALGIVAAVVCVAFHAGMCFWYNSSRKVARKEEKIDYLDSKFKTFRNIEFAVGVVSLAALVACAVYPVLPVWGLAILGVNSLVCFAGGLAFHMKHEEESENIEKAKGAVDSCLRQGHGYGDSSRYDAPPPYFSQDPNTTPTAPPQNAFDNPYLQQKFGNCKGFTRDKN</sequence>
<feature type="region of interest" description="Disordered" evidence="1">
    <location>
        <begin position="52"/>
        <end position="78"/>
    </location>
</feature>
<protein>
    <submittedName>
        <fullName evidence="3">Uncharacterized protein</fullName>
    </submittedName>
</protein>
<evidence type="ECO:0000313" key="3">
    <source>
        <dbReference type="EMBL" id="BFD47137.1"/>
    </source>
</evidence>
<feature type="transmembrane region" description="Helical" evidence="2">
    <location>
        <begin position="146"/>
        <end position="168"/>
    </location>
</feature>
<proteinExistence type="predicted"/>
<feature type="transmembrane region" description="Helical" evidence="2">
    <location>
        <begin position="196"/>
        <end position="215"/>
    </location>
</feature>
<evidence type="ECO:0000256" key="2">
    <source>
        <dbReference type="SAM" id="Phobius"/>
    </source>
</evidence>
<dbReference type="AlphaFoldDB" id="A0AAT9GBC8"/>
<keyword evidence="2" id="KW-0472">Membrane</keyword>
<dbReference type="EMBL" id="AP029172">
    <property type="protein sequence ID" value="BFD47137.1"/>
    <property type="molecule type" value="Genomic_DNA"/>
</dbReference>
<evidence type="ECO:0000256" key="1">
    <source>
        <dbReference type="SAM" id="MobiDB-lite"/>
    </source>
</evidence>
<keyword evidence="2" id="KW-0812">Transmembrane</keyword>
<reference evidence="3" key="1">
    <citation type="submission" date="2024-01" db="EMBL/GenBank/DDBJ databases">
        <title>Sequencing the genomes of a sandfly, Sergentomyia squamirostris, and its two endosymbionts.</title>
        <authorList>
            <person name="Itokawa K."/>
            <person name="Sanjoba C."/>
        </authorList>
    </citation>
    <scope>NUCLEOTIDE SEQUENCE</scope>
    <source>
        <strain evidence="3">WSSQ</strain>
    </source>
</reference>
<feature type="compositionally biased region" description="Basic and acidic residues" evidence="1">
    <location>
        <begin position="52"/>
        <end position="65"/>
    </location>
</feature>
<accession>A0AAT9GBC8</accession>
<organism evidence="3">
    <name type="scientific">Wolbachia endosymbiont of Sergentomyia squamirostris</name>
    <dbReference type="NCBI Taxonomy" id="3113640"/>
    <lineage>
        <taxon>Bacteria</taxon>
        <taxon>Pseudomonadati</taxon>
        <taxon>Pseudomonadota</taxon>
        <taxon>Alphaproteobacteria</taxon>
        <taxon>Rickettsiales</taxon>
        <taxon>Anaplasmataceae</taxon>
        <taxon>Wolbachieae</taxon>
        <taxon>Wolbachia</taxon>
    </lineage>
</organism>
<keyword evidence="2" id="KW-1133">Transmembrane helix</keyword>
<feature type="region of interest" description="Disordered" evidence="1">
    <location>
        <begin position="268"/>
        <end position="314"/>
    </location>
</feature>
<gene>
    <name evidence="3" type="ORF">DMENIID0003_02110</name>
</gene>
<feature type="compositionally biased region" description="Low complexity" evidence="1">
    <location>
        <begin position="282"/>
        <end position="293"/>
    </location>
</feature>
<feature type="compositionally biased region" description="Polar residues" evidence="1">
    <location>
        <begin position="66"/>
        <end position="78"/>
    </location>
</feature>